<evidence type="ECO:0000313" key="2">
    <source>
        <dbReference type="Proteomes" id="UP000031575"/>
    </source>
</evidence>
<evidence type="ECO:0000313" key="1">
    <source>
        <dbReference type="EMBL" id="KIH91146.1"/>
    </source>
</evidence>
<dbReference type="AlphaFoldDB" id="A0A0C2IQ39"/>
<dbReference type="GeneID" id="63675060"/>
<dbReference type="EMBL" id="AWTV01000007">
    <property type="protein sequence ID" value="KIH91146.1"/>
    <property type="molecule type" value="Genomic_DNA"/>
</dbReference>
<reference evidence="1 2" key="1">
    <citation type="journal article" date="2014" name="BMC Genomics">
        <title>Comparative genomics of the major fungal agents of human and animal Sporotrichosis: Sporothrix schenckii and Sporothrix brasiliensis.</title>
        <authorList>
            <person name="Teixeira M.M."/>
            <person name="de Almeida L.G."/>
            <person name="Kubitschek-Barreira P."/>
            <person name="Alves F.L."/>
            <person name="Kioshima E.S."/>
            <person name="Abadio A.K."/>
            <person name="Fernandes L."/>
            <person name="Derengowski L.S."/>
            <person name="Ferreira K.S."/>
            <person name="Souza R.C."/>
            <person name="Ruiz J.C."/>
            <person name="de Andrade N.C."/>
            <person name="Paes H.C."/>
            <person name="Nicola A.M."/>
            <person name="Albuquerque P."/>
            <person name="Gerber A.L."/>
            <person name="Martins V.P."/>
            <person name="Peconick L.D."/>
            <person name="Neto A.V."/>
            <person name="Chaucanez C.B."/>
            <person name="Silva P.A."/>
            <person name="Cunha O.L."/>
            <person name="de Oliveira F.F."/>
            <person name="dos Santos T.C."/>
            <person name="Barros A.L."/>
            <person name="Soares M.A."/>
            <person name="de Oliveira L.M."/>
            <person name="Marini M.M."/>
            <person name="Villalobos-Duno H."/>
            <person name="Cunha M.M."/>
            <person name="de Hoog S."/>
            <person name="da Silveira J.F."/>
            <person name="Henrissat B."/>
            <person name="Nino-Vega G.A."/>
            <person name="Cisalpino P.S."/>
            <person name="Mora-Montes H.M."/>
            <person name="Almeida S.R."/>
            <person name="Stajich J.E."/>
            <person name="Lopes-Bezerra L.M."/>
            <person name="Vasconcelos A.T."/>
            <person name="Felipe M.S."/>
        </authorList>
    </citation>
    <scope>NUCLEOTIDE SEQUENCE [LARGE SCALE GENOMIC DNA]</scope>
    <source>
        <strain evidence="1 2">5110</strain>
    </source>
</reference>
<gene>
    <name evidence="1" type="ORF">SPBR_01829</name>
</gene>
<sequence>MDPPADPNYPWWHKHGYITDIYLEMPYRDATMSVDIHGNEIDPKEHTTVHFFENLFNRVIFHHPRYFVNSQVPPASKKGSEKACDIAVKYADGNLRQRIFCFAEAKRAKSNTQAKIQDLERQALGYCVDYLDANSEINLVFACTLVGASLRCWSFHRGDDYFRPFWGDIRPSYSQYLDVGVDANVAELDRAFNFMRNMSLDGIMPAGLEFHDVGRAAPSLSANISASRGVGMAGNFHSVGFTPEETVYAGTEAGSAFLGGELASGVDDIQPMELDAVGSASAEPPIRRATAKEQKQFTPDNYVSLSVHRRGRTTADTSFRLQPGKGDAMNKRGSELEQVICSTDSGDHYCWVYVGKSSRRCYWTWTLDVDERGKQVMPSTI</sequence>
<proteinExistence type="predicted"/>
<dbReference type="HOGENOM" id="CLU_725983_0_0_1"/>
<organism evidence="1 2">
    <name type="scientific">Sporothrix brasiliensis 5110</name>
    <dbReference type="NCBI Taxonomy" id="1398154"/>
    <lineage>
        <taxon>Eukaryota</taxon>
        <taxon>Fungi</taxon>
        <taxon>Dikarya</taxon>
        <taxon>Ascomycota</taxon>
        <taxon>Pezizomycotina</taxon>
        <taxon>Sordariomycetes</taxon>
        <taxon>Sordariomycetidae</taxon>
        <taxon>Ophiostomatales</taxon>
        <taxon>Ophiostomataceae</taxon>
        <taxon>Sporothrix</taxon>
    </lineage>
</organism>
<dbReference type="OrthoDB" id="5418574at2759"/>
<protein>
    <submittedName>
        <fullName evidence="1">Uncharacterized protein</fullName>
    </submittedName>
</protein>
<dbReference type="VEuPathDB" id="FungiDB:SPBR_01829"/>
<keyword evidence="2" id="KW-1185">Reference proteome</keyword>
<name>A0A0C2IQ39_9PEZI</name>
<dbReference type="RefSeq" id="XP_040619156.1">
    <property type="nucleotide sequence ID" value="XM_040760139.1"/>
</dbReference>
<accession>A0A0C2IQ39</accession>
<comment type="caution">
    <text evidence="1">The sequence shown here is derived from an EMBL/GenBank/DDBJ whole genome shotgun (WGS) entry which is preliminary data.</text>
</comment>
<dbReference type="Proteomes" id="UP000031575">
    <property type="component" value="Unassembled WGS sequence"/>
</dbReference>